<proteinExistence type="predicted"/>
<dbReference type="EMBL" id="FUKJ01000003">
    <property type="protein sequence ID" value="SJM89061.1"/>
    <property type="molecule type" value="Genomic_DNA"/>
</dbReference>
<keyword evidence="2" id="KW-1185">Reference proteome</keyword>
<protein>
    <submittedName>
        <fullName evidence="1">Uncharacterized protein</fullName>
    </submittedName>
</protein>
<evidence type="ECO:0000313" key="2">
    <source>
        <dbReference type="Proteomes" id="UP000195442"/>
    </source>
</evidence>
<sequence length="41" mass="4532">MGHQQQVNTKTPAKAGVFYSIPEKNDRTIYTCKASCLCLSV</sequence>
<dbReference type="Proteomes" id="UP000195442">
    <property type="component" value="Unassembled WGS sequence"/>
</dbReference>
<accession>A0A1R4GYQ1</accession>
<reference evidence="2" key="1">
    <citation type="submission" date="2017-02" db="EMBL/GenBank/DDBJ databases">
        <authorList>
            <person name="Daims H."/>
        </authorList>
    </citation>
    <scope>NUCLEOTIDE SEQUENCE [LARGE SCALE GENOMIC DNA]</scope>
</reference>
<name>A0A1R4GYQ1_9GAMM</name>
<gene>
    <name evidence="1" type="ORF">CRENPOLYSF2_1000004</name>
</gene>
<organism evidence="1 2">
    <name type="scientific">Crenothrix polyspora</name>
    <dbReference type="NCBI Taxonomy" id="360316"/>
    <lineage>
        <taxon>Bacteria</taxon>
        <taxon>Pseudomonadati</taxon>
        <taxon>Pseudomonadota</taxon>
        <taxon>Gammaproteobacteria</taxon>
        <taxon>Methylococcales</taxon>
        <taxon>Crenotrichaceae</taxon>
        <taxon>Crenothrix</taxon>
    </lineage>
</organism>
<evidence type="ECO:0000313" key="1">
    <source>
        <dbReference type="EMBL" id="SJM89061.1"/>
    </source>
</evidence>
<dbReference type="AlphaFoldDB" id="A0A1R4GYQ1"/>